<proteinExistence type="predicted"/>
<gene>
    <name evidence="3" type="ORF">LZ24_02565</name>
</gene>
<dbReference type="Gene3D" id="2.10.109.10">
    <property type="entry name" value="Umud Fragment, subunit A"/>
    <property type="match status" value="1"/>
</dbReference>
<evidence type="ECO:0000313" key="3">
    <source>
        <dbReference type="EMBL" id="TWI68191.1"/>
    </source>
</evidence>
<evidence type="ECO:0000256" key="1">
    <source>
        <dbReference type="SAM" id="Phobius"/>
    </source>
</evidence>
<reference evidence="3 4" key="1">
    <citation type="submission" date="2019-07" db="EMBL/GenBank/DDBJ databases">
        <title>Genome sequencing of 100 strains of the haloalkaliphilic chemolithoautotrophic sulfur-oxidizing bacterium Thioalkalivibrio.</title>
        <authorList>
            <person name="Muyzer G."/>
        </authorList>
    </citation>
    <scope>NUCLEOTIDE SEQUENCE [LARGE SCALE GENOMIC DNA]</scope>
    <source>
        <strain evidence="3 4">ASO4-4</strain>
    </source>
</reference>
<dbReference type="EMBL" id="VLLC01000022">
    <property type="protein sequence ID" value="TWI68191.1"/>
    <property type="molecule type" value="Genomic_DNA"/>
</dbReference>
<dbReference type="Proteomes" id="UP000318307">
    <property type="component" value="Unassembled WGS sequence"/>
</dbReference>
<keyword evidence="1" id="KW-1133">Transmembrane helix</keyword>
<dbReference type="CDD" id="cd06462">
    <property type="entry name" value="Peptidase_S24_S26"/>
    <property type="match status" value="1"/>
</dbReference>
<dbReference type="OrthoDB" id="9791537at2"/>
<dbReference type="Pfam" id="PF00717">
    <property type="entry name" value="Peptidase_S24"/>
    <property type="match status" value="1"/>
</dbReference>
<keyword evidence="1" id="KW-0812">Transmembrane</keyword>
<name>A0A562RGK2_9BACT</name>
<keyword evidence="1" id="KW-0472">Membrane</keyword>
<sequence length="156" mass="17372">MGEQCSETLSFSGEALLEVMTAVLENKALFRFQAKGFSMSPVIRHGDILTLASLEGEKPGVGDVVAFKNPYSPNLVIHRIVAKKKGVGFWIKGDNGKDWDGFFEEKKIMARVVRVERGGKNVWYGGSFIALLSRFGVLTLFVPLVRRMKNSLRFMG</sequence>
<dbReference type="SUPFAM" id="SSF51306">
    <property type="entry name" value="LexA/Signal peptidase"/>
    <property type="match status" value="1"/>
</dbReference>
<dbReference type="InterPro" id="IPR015927">
    <property type="entry name" value="Peptidase_S24_S26A/B/C"/>
</dbReference>
<comment type="caution">
    <text evidence="3">The sequence shown here is derived from an EMBL/GenBank/DDBJ whole genome shotgun (WGS) entry which is preliminary data.</text>
</comment>
<protein>
    <submittedName>
        <fullName evidence="3">Signal peptidase I</fullName>
    </submittedName>
</protein>
<dbReference type="InterPro" id="IPR036286">
    <property type="entry name" value="LexA/Signal_pep-like_sf"/>
</dbReference>
<accession>A0A562RGK2</accession>
<dbReference type="AlphaFoldDB" id="A0A562RGK2"/>
<feature type="transmembrane region" description="Helical" evidence="1">
    <location>
        <begin position="122"/>
        <end position="145"/>
    </location>
</feature>
<organism evidence="3 4">
    <name type="scientific">Desulfobotulus alkaliphilus</name>
    <dbReference type="NCBI Taxonomy" id="622671"/>
    <lineage>
        <taxon>Bacteria</taxon>
        <taxon>Pseudomonadati</taxon>
        <taxon>Thermodesulfobacteriota</taxon>
        <taxon>Desulfobacteria</taxon>
        <taxon>Desulfobacterales</taxon>
        <taxon>Desulfobacteraceae</taxon>
        <taxon>Desulfobotulus</taxon>
    </lineage>
</organism>
<evidence type="ECO:0000313" key="4">
    <source>
        <dbReference type="Proteomes" id="UP000318307"/>
    </source>
</evidence>
<evidence type="ECO:0000259" key="2">
    <source>
        <dbReference type="Pfam" id="PF00717"/>
    </source>
</evidence>
<keyword evidence="4" id="KW-1185">Reference proteome</keyword>
<feature type="domain" description="Peptidase S24/S26A/S26B/S26C" evidence="2">
    <location>
        <begin position="17"/>
        <end position="112"/>
    </location>
</feature>
<dbReference type="RefSeq" id="WP_144685664.1">
    <property type="nucleotide sequence ID" value="NZ_VLLC01000022.1"/>
</dbReference>